<evidence type="ECO:0000256" key="5">
    <source>
        <dbReference type="ARBA" id="ARBA00022801"/>
    </source>
</evidence>
<evidence type="ECO:0000259" key="7">
    <source>
        <dbReference type="PROSITE" id="PS51704"/>
    </source>
</evidence>
<comment type="similarity">
    <text evidence="1">Belongs to the glycerophosphoryl diester phosphodiesterase family.</text>
</comment>
<organism evidence="8 9">
    <name type="scientific">Leucobacter muris</name>
    <dbReference type="NCBI Taxonomy" id="1935379"/>
    <lineage>
        <taxon>Bacteria</taxon>
        <taxon>Bacillati</taxon>
        <taxon>Actinomycetota</taxon>
        <taxon>Actinomycetes</taxon>
        <taxon>Micrococcales</taxon>
        <taxon>Microbacteriaceae</taxon>
        <taxon>Leucobacter</taxon>
    </lineage>
</organism>
<evidence type="ECO:0000256" key="2">
    <source>
        <dbReference type="ARBA" id="ARBA00012247"/>
    </source>
</evidence>
<keyword evidence="5" id="KW-0378">Hydrolase</keyword>
<dbReference type="PROSITE" id="PS51704">
    <property type="entry name" value="GP_PDE"/>
    <property type="match status" value="1"/>
</dbReference>
<evidence type="ECO:0000256" key="4">
    <source>
        <dbReference type="ARBA" id="ARBA00022798"/>
    </source>
</evidence>
<dbReference type="PANTHER" id="PTHR43620:SF7">
    <property type="entry name" value="GLYCEROPHOSPHODIESTER PHOSPHODIESTERASE GDPD5-RELATED"/>
    <property type="match status" value="1"/>
</dbReference>
<evidence type="ECO:0000313" key="9">
    <source>
        <dbReference type="Proteomes" id="UP000285768"/>
    </source>
</evidence>
<name>A0ABX5QE53_9MICO</name>
<gene>
    <name evidence="8" type="ORF">Leucomu_04395</name>
</gene>
<keyword evidence="4" id="KW-0319">Glycerol metabolism</keyword>
<dbReference type="Proteomes" id="UP000285768">
    <property type="component" value="Chromosome"/>
</dbReference>
<dbReference type="SUPFAM" id="SSF51695">
    <property type="entry name" value="PLC-like phosphodiesterases"/>
    <property type="match status" value="1"/>
</dbReference>
<evidence type="ECO:0000256" key="6">
    <source>
        <dbReference type="ARBA" id="ARBA00047512"/>
    </source>
</evidence>
<keyword evidence="9" id="KW-1185">Reference proteome</keyword>
<dbReference type="Pfam" id="PF03009">
    <property type="entry name" value="GDPD"/>
    <property type="match status" value="1"/>
</dbReference>
<dbReference type="RefSeq" id="WP_128386466.1">
    <property type="nucleotide sequence ID" value="NZ_CP035037.1"/>
</dbReference>
<dbReference type="EC" id="3.1.4.46" evidence="2"/>
<evidence type="ECO:0000313" key="8">
    <source>
        <dbReference type="EMBL" id="QAB17265.1"/>
    </source>
</evidence>
<evidence type="ECO:0000256" key="1">
    <source>
        <dbReference type="ARBA" id="ARBA00007277"/>
    </source>
</evidence>
<reference evidence="8 9" key="1">
    <citation type="submission" date="2019-01" db="EMBL/GenBank/DDBJ databases">
        <title>Leucobacter muris sp. nov. isolated from the nose of a laboratory mouse.</title>
        <authorList>
            <person name="Benga L."/>
            <person name="Sproeer C."/>
            <person name="Schumann P."/>
            <person name="Verbarg S."/>
            <person name="Bunk B."/>
            <person name="Engelhardt E."/>
            <person name="Benten P.M."/>
            <person name="Sager M."/>
        </authorList>
    </citation>
    <scope>NUCLEOTIDE SEQUENCE [LARGE SCALE GENOMIC DNA]</scope>
    <source>
        <strain evidence="8 9">DSM 101948</strain>
    </source>
</reference>
<sequence>MDSPHRAPLVIGHRGAPGYRPEHSASSYRLAFELGADAVEPDIVATRDGVLVVRHENEISGTTDVARHPEFASRRTTKTIDGKRLTGWFTEDFTWQELSALRCTERLKRVRPDNREFDGSEPILRLRDVLAIVDDESSRCGEPLRVVVEIKHAAYFAGIGYDLGPLLLAELAEAGWDARGERLVIESFELGVLDRLRAAGARAELVFLTDRFGSPADEPVGGAPSRSFAWYRSDAGLDLLAERVDGVSVAKGNLIRVNALGRATGPTDLVARAHARGLRVYTWTLRPENRYLNVRFQSSLRGAEWGDWQSEFGLLLRSGVDGIFVDHPDLGVAIREAQA</sequence>
<dbReference type="PANTHER" id="PTHR43620">
    <property type="entry name" value="GLYCEROPHOSPHORYL DIESTER PHOSPHODIESTERASE"/>
    <property type="match status" value="1"/>
</dbReference>
<feature type="domain" description="GP-PDE" evidence="7">
    <location>
        <begin position="8"/>
        <end position="335"/>
    </location>
</feature>
<dbReference type="InterPro" id="IPR017946">
    <property type="entry name" value="PLC-like_Pdiesterase_TIM-brl"/>
</dbReference>
<accession>A0ABX5QE53</accession>
<evidence type="ECO:0000256" key="3">
    <source>
        <dbReference type="ARBA" id="ARBA00022729"/>
    </source>
</evidence>
<dbReference type="Gene3D" id="3.20.20.190">
    <property type="entry name" value="Phosphatidylinositol (PI) phosphodiesterase"/>
    <property type="match status" value="1"/>
</dbReference>
<dbReference type="EMBL" id="CP035037">
    <property type="protein sequence ID" value="QAB17265.1"/>
    <property type="molecule type" value="Genomic_DNA"/>
</dbReference>
<comment type="catalytic activity">
    <reaction evidence="6">
        <text>a sn-glycero-3-phosphodiester + H2O = an alcohol + sn-glycerol 3-phosphate + H(+)</text>
        <dbReference type="Rhea" id="RHEA:12969"/>
        <dbReference type="ChEBI" id="CHEBI:15377"/>
        <dbReference type="ChEBI" id="CHEBI:15378"/>
        <dbReference type="ChEBI" id="CHEBI:30879"/>
        <dbReference type="ChEBI" id="CHEBI:57597"/>
        <dbReference type="ChEBI" id="CHEBI:83408"/>
        <dbReference type="EC" id="3.1.4.46"/>
    </reaction>
</comment>
<protein>
    <recommendedName>
        <fullName evidence="2">glycerophosphodiester phosphodiesterase</fullName>
        <ecNumber evidence="2">3.1.4.46</ecNumber>
    </recommendedName>
</protein>
<dbReference type="InterPro" id="IPR030395">
    <property type="entry name" value="GP_PDE_dom"/>
</dbReference>
<proteinExistence type="inferred from homology"/>
<keyword evidence="3" id="KW-0732">Signal</keyword>